<feature type="binding site" evidence="6">
    <location>
        <position position="369"/>
    </location>
    <ligand>
        <name>Mg(2+)</name>
        <dbReference type="ChEBI" id="CHEBI:18420"/>
        <label>1</label>
        <note>catalytic</note>
    </ligand>
</feature>
<evidence type="ECO:0000256" key="1">
    <source>
        <dbReference type="ARBA" id="ARBA00001946"/>
    </source>
</evidence>
<dbReference type="Proteomes" id="UP000032142">
    <property type="component" value="Unassembled WGS sequence"/>
</dbReference>
<dbReference type="GO" id="GO:0000103">
    <property type="term" value="P:sulfate assimilation"/>
    <property type="evidence" value="ECO:0007669"/>
    <property type="project" value="TreeGrafter"/>
</dbReference>
<feature type="binding site" evidence="6">
    <location>
        <position position="195"/>
    </location>
    <ligand>
        <name>Mg(2+)</name>
        <dbReference type="ChEBI" id="CHEBI:18420"/>
        <label>1</label>
        <note>catalytic</note>
    </ligand>
</feature>
<keyword evidence="5 6" id="KW-0460">Magnesium</keyword>
<evidence type="ECO:0000256" key="4">
    <source>
        <dbReference type="ARBA" id="ARBA00022801"/>
    </source>
</evidence>
<feature type="binding site" evidence="6">
    <location>
        <position position="192"/>
    </location>
    <ligand>
        <name>Mg(2+)</name>
        <dbReference type="ChEBI" id="CHEBI:18420"/>
        <label>1</label>
        <note>catalytic</note>
    </ligand>
</feature>
<comment type="similarity">
    <text evidence="2">Belongs to the inositol monophosphatase superfamily.</text>
</comment>
<keyword evidence="8" id="KW-1185">Reference proteome</keyword>
<dbReference type="AlphaFoldDB" id="A0A0B0NVD2"/>
<dbReference type="Gene3D" id="3.40.190.80">
    <property type="match status" value="1"/>
</dbReference>
<dbReference type="CDD" id="cd01517">
    <property type="entry name" value="PAP_phosphatase"/>
    <property type="match status" value="1"/>
</dbReference>
<name>A0A0B0NVD2_GOSAR</name>
<gene>
    <name evidence="7" type="ORF">F383_25053</name>
</gene>
<reference evidence="8" key="1">
    <citation type="submission" date="2014-09" db="EMBL/GenBank/DDBJ databases">
        <authorList>
            <person name="Mudge J."/>
            <person name="Ramaraj T."/>
            <person name="Lindquist I.E."/>
            <person name="Bharti A.K."/>
            <person name="Sundararajan A."/>
            <person name="Cameron C.T."/>
            <person name="Woodward J.E."/>
            <person name="May G.D."/>
            <person name="Brubaker C."/>
            <person name="Broadhvest J."/>
            <person name="Wilkins T.A."/>
        </authorList>
    </citation>
    <scope>NUCLEOTIDE SEQUENCE</scope>
    <source>
        <strain evidence="8">cv. AKA8401</strain>
    </source>
</reference>
<dbReference type="SUPFAM" id="SSF56655">
    <property type="entry name" value="Carbohydrate phosphatase"/>
    <property type="match status" value="1"/>
</dbReference>
<evidence type="ECO:0000313" key="7">
    <source>
        <dbReference type="EMBL" id="KHG18473.1"/>
    </source>
</evidence>
<evidence type="ECO:0000256" key="3">
    <source>
        <dbReference type="ARBA" id="ARBA00022723"/>
    </source>
</evidence>
<keyword evidence="3 6" id="KW-0479">Metal-binding</keyword>
<dbReference type="GO" id="GO:0008441">
    <property type="term" value="F:3'(2'),5'-bisphosphate nucleotidase activity"/>
    <property type="evidence" value="ECO:0007669"/>
    <property type="project" value="TreeGrafter"/>
</dbReference>
<evidence type="ECO:0000256" key="5">
    <source>
        <dbReference type="ARBA" id="ARBA00022842"/>
    </source>
</evidence>
<evidence type="ECO:0000256" key="6">
    <source>
        <dbReference type="PIRSR" id="PIRSR600760-2"/>
    </source>
</evidence>
<dbReference type="EMBL" id="KN410667">
    <property type="protein sequence ID" value="KHG18473.1"/>
    <property type="molecule type" value="Genomic_DNA"/>
</dbReference>
<protein>
    <recommendedName>
        <fullName evidence="9">PAP-specific phosphatase, mitochondrial</fullName>
    </recommendedName>
</protein>
<dbReference type="Pfam" id="PF00459">
    <property type="entry name" value="Inositol_P"/>
    <property type="match status" value="1"/>
</dbReference>
<feature type="binding site" evidence="6">
    <location>
        <position position="115"/>
    </location>
    <ligand>
        <name>Mg(2+)</name>
        <dbReference type="ChEBI" id="CHEBI:18420"/>
        <label>1</label>
        <note>catalytic</note>
    </ligand>
</feature>
<accession>A0A0B0NVD2</accession>
<dbReference type="PANTHER" id="PTHR43200">
    <property type="entry name" value="PHOSPHATASE"/>
    <property type="match status" value="1"/>
</dbReference>
<evidence type="ECO:0000256" key="2">
    <source>
        <dbReference type="ARBA" id="ARBA00009759"/>
    </source>
</evidence>
<organism evidence="7 8">
    <name type="scientific">Gossypium arboreum</name>
    <name type="common">Tree cotton</name>
    <name type="synonym">Gossypium nanking</name>
    <dbReference type="NCBI Taxonomy" id="29729"/>
    <lineage>
        <taxon>Eukaryota</taxon>
        <taxon>Viridiplantae</taxon>
        <taxon>Streptophyta</taxon>
        <taxon>Embryophyta</taxon>
        <taxon>Tracheophyta</taxon>
        <taxon>Spermatophyta</taxon>
        <taxon>Magnoliopsida</taxon>
        <taxon>eudicotyledons</taxon>
        <taxon>Gunneridae</taxon>
        <taxon>Pentapetalae</taxon>
        <taxon>rosids</taxon>
        <taxon>malvids</taxon>
        <taxon>Malvales</taxon>
        <taxon>Malvaceae</taxon>
        <taxon>Malvoideae</taxon>
        <taxon>Gossypium</taxon>
    </lineage>
</organism>
<dbReference type="Gene3D" id="3.30.540.10">
    <property type="entry name" value="Fructose-1,6-Bisphosphatase, subunit A, domain 1"/>
    <property type="match status" value="1"/>
</dbReference>
<dbReference type="GO" id="GO:0046872">
    <property type="term" value="F:metal ion binding"/>
    <property type="evidence" value="ECO:0007669"/>
    <property type="project" value="UniProtKB-KW"/>
</dbReference>
<evidence type="ECO:0000313" key="8">
    <source>
        <dbReference type="Proteomes" id="UP000032142"/>
    </source>
</evidence>
<dbReference type="PANTHER" id="PTHR43200:SF4">
    <property type="entry name" value="PAP-SPECIFIC PHOSPHATASE, MITOCHONDRIAL-RELATED"/>
    <property type="match status" value="1"/>
</dbReference>
<dbReference type="InterPro" id="IPR051090">
    <property type="entry name" value="Inositol_monoP_superfamily"/>
</dbReference>
<dbReference type="InterPro" id="IPR000760">
    <property type="entry name" value="Inositol_monophosphatase-like"/>
</dbReference>
<proteinExistence type="inferred from homology"/>
<feature type="binding site" evidence="6">
    <location>
        <position position="194"/>
    </location>
    <ligand>
        <name>Mg(2+)</name>
        <dbReference type="ChEBI" id="CHEBI:18420"/>
        <label>1</label>
        <note>catalytic</note>
    </ligand>
</feature>
<evidence type="ECO:0008006" key="9">
    <source>
        <dbReference type="Google" id="ProtNLM"/>
    </source>
</evidence>
<comment type="cofactor">
    <cofactor evidence="1 6">
        <name>Mg(2+)</name>
        <dbReference type="ChEBI" id="CHEBI:18420"/>
    </cofactor>
</comment>
<sequence>MIPAMDLHLLRPPPGVRFFRRYPSPAPFRSRFVTVSSILPFAKEKAKYHIELEPAVELVERACSLCIDVQRSPLSDGRILEKNDQTPVTVADFGVQALVSLELGKLFPSIPLVAEEDSGFLQSQNLVDPVVSAVSDKTSFHEESFSHADVLEAIDPGDRTEFGTKPATYWFPGTGYVLFDIFTSTNLMEILDPIDGTRGFVKGSKALYVVGLSLVVEGEIMLGVMGCPNWVVDTFHRSITDVQGYKNSSPGLGIIMVAHVGCGTWTKRLRHMFDSSFRPSSDWTRCFVDGCSLVHKANFCIPDSQAWESLPLSVFYDATTNDNDDIGDKEIRLLPFCCGSLCKYLMVASGGASVFILEVKPERVTKAWDHAAGMICVHEAGGKVTDWKGSELDLAADQFKRRIICPAGGVLVTNGKIHQQIVEMISSSSTVVRH</sequence>
<keyword evidence="4" id="KW-0378">Hydrolase</keyword>